<evidence type="ECO:0000256" key="4">
    <source>
        <dbReference type="SAM" id="Coils"/>
    </source>
</evidence>
<name>A0A1F7FD89_UNCRA</name>
<evidence type="ECO:0000259" key="6">
    <source>
        <dbReference type="PROSITE" id="PS50893"/>
    </source>
</evidence>
<feature type="domain" description="ABC transporter" evidence="6">
    <location>
        <begin position="2"/>
        <end position="216"/>
    </location>
</feature>
<feature type="coiled-coil region" evidence="4">
    <location>
        <begin position="540"/>
        <end position="593"/>
    </location>
</feature>
<dbReference type="PANTHER" id="PTHR19211:SF14">
    <property type="entry name" value="ATP-BINDING CASSETTE SUB-FAMILY F MEMBER 1"/>
    <property type="match status" value="1"/>
</dbReference>
<dbReference type="InterPro" id="IPR003593">
    <property type="entry name" value="AAA+_ATPase"/>
</dbReference>
<dbReference type="InterPro" id="IPR003439">
    <property type="entry name" value="ABC_transporter-like_ATP-bd"/>
</dbReference>
<keyword evidence="4" id="KW-0175">Coiled coil</keyword>
<feature type="compositionally biased region" description="Basic and acidic residues" evidence="5">
    <location>
        <begin position="506"/>
        <end position="518"/>
    </location>
</feature>
<sequence>MISIQGLSKSYSTQRIFEDVTFTVNPGERVGVVGRNGHGKTTLFRIIAGSELPDTGTITFQKDFRIGYLEQHIRFTKPTVLDEACTGLRADRATNEWRVCKVLVGLGFSEADFLRPPAEFSGGFQVRINLAKVLVSDPHCLLLDEPTNFLDIVSIRWLVRFICAWDGELLFISHDRGFMDSIATHIAGIHRARAKKISGKTSDYYGQVALEEEVYEKERMNTERKQRQMEEFISKFRAKARQANMVQSRIKTLEKMEKKDKLDAITTLSFSFRKADFPAKYVLEVRDLGFGYGDNTLISGFSIDVTARDRICVIGKNGKGKTTLLKLLAGGLEKKAGRIAFHPQVRMSYFEQANTAGLCDTLSVEEEIAASYPEAGRKAARDICGSMMFQGDNALKKIAVLSGGEKCRVLLGKIIAAPANLLLLDEPTHHLDMESGEALIDALNRFEGASIVVTHNERLLRAVAQKLIVFQKGRILVFHGTYDEFLERIGWEEEEDATPLSQQNQKKRDDKTVSRKDTRKARADFFTRRAKAINPLKQRLEEIETAIPSLEKRIETESHELVEASRVPDREEMVRLSKSIDHAREQIDSLYHEWHRTSEHYEAEKQLFDQEERALGLE</sequence>
<evidence type="ECO:0000256" key="2">
    <source>
        <dbReference type="ARBA" id="ARBA00022741"/>
    </source>
</evidence>
<evidence type="ECO:0000256" key="5">
    <source>
        <dbReference type="SAM" id="MobiDB-lite"/>
    </source>
</evidence>
<dbReference type="GO" id="GO:0016887">
    <property type="term" value="F:ATP hydrolysis activity"/>
    <property type="evidence" value="ECO:0007669"/>
    <property type="project" value="InterPro"/>
</dbReference>
<dbReference type="InterPro" id="IPR050611">
    <property type="entry name" value="ABCF"/>
</dbReference>
<feature type="region of interest" description="Disordered" evidence="5">
    <location>
        <begin position="496"/>
        <end position="518"/>
    </location>
</feature>
<dbReference type="GO" id="GO:0005524">
    <property type="term" value="F:ATP binding"/>
    <property type="evidence" value="ECO:0007669"/>
    <property type="project" value="UniProtKB-KW"/>
</dbReference>
<gene>
    <name evidence="7" type="ORF">A2519_21010</name>
</gene>
<keyword evidence="2" id="KW-0547">Nucleotide-binding</keyword>
<dbReference type="Pfam" id="PF12848">
    <property type="entry name" value="ABC_tran_Xtn"/>
    <property type="match status" value="1"/>
</dbReference>
<dbReference type="EMBL" id="MFYX01000067">
    <property type="protein sequence ID" value="OGK04660.1"/>
    <property type="molecule type" value="Genomic_DNA"/>
</dbReference>
<evidence type="ECO:0000256" key="3">
    <source>
        <dbReference type="ARBA" id="ARBA00022840"/>
    </source>
</evidence>
<dbReference type="PROSITE" id="PS50893">
    <property type="entry name" value="ABC_TRANSPORTER_2"/>
    <property type="match status" value="2"/>
</dbReference>
<dbReference type="AlphaFoldDB" id="A0A1F7FD89"/>
<dbReference type="SUPFAM" id="SSF52540">
    <property type="entry name" value="P-loop containing nucleoside triphosphate hydrolases"/>
    <property type="match status" value="2"/>
</dbReference>
<proteinExistence type="predicted"/>
<dbReference type="CDD" id="cd03221">
    <property type="entry name" value="ABCF_EF-3"/>
    <property type="match status" value="2"/>
</dbReference>
<protein>
    <submittedName>
        <fullName evidence="7">ABC transporter ATP-binding protein</fullName>
    </submittedName>
</protein>
<dbReference type="SMART" id="SM00382">
    <property type="entry name" value="AAA"/>
    <property type="match status" value="2"/>
</dbReference>
<evidence type="ECO:0000256" key="1">
    <source>
        <dbReference type="ARBA" id="ARBA00022737"/>
    </source>
</evidence>
<organism evidence="7 8">
    <name type="scientific">Candidatus Raymondbacteria bacterium RIFOXYD12_FULL_49_13</name>
    <dbReference type="NCBI Taxonomy" id="1817890"/>
    <lineage>
        <taxon>Bacteria</taxon>
        <taxon>Raymondiibacteriota</taxon>
    </lineage>
</organism>
<feature type="domain" description="ABC transporter" evidence="6">
    <location>
        <begin position="283"/>
        <end position="498"/>
    </location>
</feature>
<evidence type="ECO:0000313" key="7">
    <source>
        <dbReference type="EMBL" id="OGK04660.1"/>
    </source>
</evidence>
<keyword evidence="3 7" id="KW-0067">ATP-binding</keyword>
<evidence type="ECO:0000313" key="8">
    <source>
        <dbReference type="Proteomes" id="UP000179243"/>
    </source>
</evidence>
<dbReference type="Gene3D" id="3.40.50.300">
    <property type="entry name" value="P-loop containing nucleotide triphosphate hydrolases"/>
    <property type="match status" value="2"/>
</dbReference>
<dbReference type="PANTHER" id="PTHR19211">
    <property type="entry name" value="ATP-BINDING TRANSPORT PROTEIN-RELATED"/>
    <property type="match status" value="1"/>
</dbReference>
<reference evidence="7 8" key="1">
    <citation type="journal article" date="2016" name="Nat. Commun.">
        <title>Thousands of microbial genomes shed light on interconnected biogeochemical processes in an aquifer system.</title>
        <authorList>
            <person name="Anantharaman K."/>
            <person name="Brown C.T."/>
            <person name="Hug L.A."/>
            <person name="Sharon I."/>
            <person name="Castelle C.J."/>
            <person name="Probst A.J."/>
            <person name="Thomas B.C."/>
            <person name="Singh A."/>
            <person name="Wilkins M.J."/>
            <person name="Karaoz U."/>
            <person name="Brodie E.L."/>
            <person name="Williams K.H."/>
            <person name="Hubbard S.S."/>
            <person name="Banfield J.F."/>
        </authorList>
    </citation>
    <scope>NUCLEOTIDE SEQUENCE [LARGE SCALE GENOMIC DNA]</scope>
</reference>
<comment type="caution">
    <text evidence="7">The sequence shown here is derived from an EMBL/GenBank/DDBJ whole genome shotgun (WGS) entry which is preliminary data.</text>
</comment>
<keyword evidence="1" id="KW-0677">Repeat</keyword>
<dbReference type="InterPro" id="IPR027417">
    <property type="entry name" value="P-loop_NTPase"/>
</dbReference>
<accession>A0A1F7FD89</accession>
<dbReference type="Pfam" id="PF00005">
    <property type="entry name" value="ABC_tran"/>
    <property type="match status" value="2"/>
</dbReference>
<dbReference type="Proteomes" id="UP000179243">
    <property type="component" value="Unassembled WGS sequence"/>
</dbReference>
<dbReference type="InterPro" id="IPR032781">
    <property type="entry name" value="ABC_tran_Xtn"/>
</dbReference>